<gene>
    <name evidence="1" type="ORF">N309_10280</name>
</gene>
<feature type="non-terminal residue" evidence="1">
    <location>
        <position position="60"/>
    </location>
</feature>
<reference evidence="1 2" key="1">
    <citation type="submission" date="2014-06" db="EMBL/GenBank/DDBJ databases">
        <title>Genome evolution of avian class.</title>
        <authorList>
            <person name="Zhang G."/>
            <person name="Li C."/>
        </authorList>
    </citation>
    <scope>NUCLEOTIDE SEQUENCE [LARGE SCALE GENOMIC DNA]</scope>
    <source>
        <strain evidence="1">BGI_N309</strain>
    </source>
</reference>
<organism evidence="1 2">
    <name type="scientific">Tinamus guttatus</name>
    <name type="common">White-throated tinamou</name>
    <dbReference type="NCBI Taxonomy" id="94827"/>
    <lineage>
        <taxon>Eukaryota</taxon>
        <taxon>Metazoa</taxon>
        <taxon>Chordata</taxon>
        <taxon>Craniata</taxon>
        <taxon>Vertebrata</taxon>
        <taxon>Euteleostomi</taxon>
        <taxon>Archelosauria</taxon>
        <taxon>Archosauria</taxon>
        <taxon>Dinosauria</taxon>
        <taxon>Saurischia</taxon>
        <taxon>Theropoda</taxon>
        <taxon>Coelurosauria</taxon>
        <taxon>Aves</taxon>
        <taxon>Palaeognathae</taxon>
        <taxon>Tinamiformes</taxon>
        <taxon>Tinamidae</taxon>
        <taxon>Tinamus</taxon>
    </lineage>
</organism>
<evidence type="ECO:0000313" key="1">
    <source>
        <dbReference type="EMBL" id="KGL83739.1"/>
    </source>
</evidence>
<dbReference type="SUPFAM" id="SSF58069">
    <property type="entry name" value="Virus ectodomain"/>
    <property type="match status" value="1"/>
</dbReference>
<protein>
    <submittedName>
        <fullName evidence="1">Uncharacterized protein</fullName>
    </submittedName>
</protein>
<sequence>AAIDFLLLAHGQGCEEFEGLCCFNLSDHSQSIQQQLRWLKEHTQKITREEGLMDGWLESL</sequence>
<dbReference type="Gene3D" id="1.10.287.210">
    <property type="match status" value="1"/>
</dbReference>
<name>A0A099ZMR1_TINGU</name>
<proteinExistence type="predicted"/>
<dbReference type="Proteomes" id="UP000053641">
    <property type="component" value="Unassembled WGS sequence"/>
</dbReference>
<feature type="non-terminal residue" evidence="1">
    <location>
        <position position="1"/>
    </location>
</feature>
<accession>A0A099ZMR1</accession>
<dbReference type="EMBL" id="KL896699">
    <property type="protein sequence ID" value="KGL83739.1"/>
    <property type="molecule type" value="Genomic_DNA"/>
</dbReference>
<keyword evidence="2" id="KW-1185">Reference proteome</keyword>
<evidence type="ECO:0000313" key="2">
    <source>
        <dbReference type="Proteomes" id="UP000053641"/>
    </source>
</evidence>
<dbReference type="AlphaFoldDB" id="A0A099ZMR1"/>